<dbReference type="EMBL" id="ML977001">
    <property type="protein sequence ID" value="KAF1954024.1"/>
    <property type="molecule type" value="Genomic_DNA"/>
</dbReference>
<reference evidence="1" key="1">
    <citation type="journal article" date="2020" name="Stud. Mycol.">
        <title>101 Dothideomycetes genomes: a test case for predicting lifestyles and emergence of pathogens.</title>
        <authorList>
            <person name="Haridas S."/>
            <person name="Albert R."/>
            <person name="Binder M."/>
            <person name="Bloem J."/>
            <person name="Labutti K."/>
            <person name="Salamov A."/>
            <person name="Andreopoulos B."/>
            <person name="Baker S."/>
            <person name="Barry K."/>
            <person name="Bills G."/>
            <person name="Bluhm B."/>
            <person name="Cannon C."/>
            <person name="Castanera R."/>
            <person name="Culley D."/>
            <person name="Daum C."/>
            <person name="Ezra D."/>
            <person name="Gonzalez J."/>
            <person name="Henrissat B."/>
            <person name="Kuo A."/>
            <person name="Liang C."/>
            <person name="Lipzen A."/>
            <person name="Lutzoni F."/>
            <person name="Magnuson J."/>
            <person name="Mondo S."/>
            <person name="Nolan M."/>
            <person name="Ohm R."/>
            <person name="Pangilinan J."/>
            <person name="Park H.-J."/>
            <person name="Ramirez L."/>
            <person name="Alfaro M."/>
            <person name="Sun H."/>
            <person name="Tritt A."/>
            <person name="Yoshinaga Y."/>
            <person name="Zwiers L.-H."/>
            <person name="Turgeon B."/>
            <person name="Goodwin S."/>
            <person name="Spatafora J."/>
            <person name="Crous P."/>
            <person name="Grigoriev I."/>
        </authorList>
    </citation>
    <scope>NUCLEOTIDE SEQUENCE</scope>
    <source>
        <strain evidence="1">CBS 675.92</strain>
    </source>
</reference>
<evidence type="ECO:0000313" key="2">
    <source>
        <dbReference type="Proteomes" id="UP000800035"/>
    </source>
</evidence>
<keyword evidence="2" id="KW-1185">Reference proteome</keyword>
<evidence type="ECO:0000313" key="1">
    <source>
        <dbReference type="EMBL" id="KAF1954024.1"/>
    </source>
</evidence>
<sequence length="206" mass="23236">MILNGAATACFLLSVSSCSFLSSQTLLGQVLLLHFFLEVSHFHSLYIFIRLAFLFVRPLSQYCHHKYGRIFGSWEHNIIHITILHTRDHPKIRIPTYSNHTPVSSLSSPSSSSRCSSLSSLSATLPPSLGWGKVNNPAHDGGTCMCSTFGQMERRRSYMPTYWCGCRSRKDLSLWSQSSMSRAATSTRAVFAIRWLVRREGSDTRK</sequence>
<name>A0A6A5TP73_9PLEO</name>
<protein>
    <submittedName>
        <fullName evidence="1">Uncharacterized protein</fullName>
    </submittedName>
</protein>
<accession>A0A6A5TP73</accession>
<dbReference type="AlphaFoldDB" id="A0A6A5TP73"/>
<gene>
    <name evidence="1" type="ORF">CC80DRAFT_136288</name>
</gene>
<organism evidence="1 2">
    <name type="scientific">Byssothecium circinans</name>
    <dbReference type="NCBI Taxonomy" id="147558"/>
    <lineage>
        <taxon>Eukaryota</taxon>
        <taxon>Fungi</taxon>
        <taxon>Dikarya</taxon>
        <taxon>Ascomycota</taxon>
        <taxon>Pezizomycotina</taxon>
        <taxon>Dothideomycetes</taxon>
        <taxon>Pleosporomycetidae</taxon>
        <taxon>Pleosporales</taxon>
        <taxon>Massarineae</taxon>
        <taxon>Massarinaceae</taxon>
        <taxon>Byssothecium</taxon>
    </lineage>
</organism>
<dbReference type="Proteomes" id="UP000800035">
    <property type="component" value="Unassembled WGS sequence"/>
</dbReference>
<proteinExistence type="predicted"/>